<evidence type="ECO:0000313" key="2">
    <source>
        <dbReference type="EMBL" id="MXU85638.1"/>
    </source>
</evidence>
<dbReference type="AlphaFoldDB" id="A0A6B0U223"/>
<feature type="chain" id="PRO_5025583321" evidence="1">
    <location>
        <begin position="28"/>
        <end position="87"/>
    </location>
</feature>
<dbReference type="EMBL" id="GIFC01003555">
    <property type="protein sequence ID" value="MXU85638.1"/>
    <property type="molecule type" value="Transcribed_RNA"/>
</dbReference>
<name>A0A6B0U223_IXORI</name>
<feature type="signal peptide" evidence="1">
    <location>
        <begin position="1"/>
        <end position="27"/>
    </location>
</feature>
<proteinExistence type="predicted"/>
<organism evidence="2">
    <name type="scientific">Ixodes ricinus</name>
    <name type="common">Common tick</name>
    <name type="synonym">Acarus ricinus</name>
    <dbReference type="NCBI Taxonomy" id="34613"/>
    <lineage>
        <taxon>Eukaryota</taxon>
        <taxon>Metazoa</taxon>
        <taxon>Ecdysozoa</taxon>
        <taxon>Arthropoda</taxon>
        <taxon>Chelicerata</taxon>
        <taxon>Arachnida</taxon>
        <taxon>Acari</taxon>
        <taxon>Parasitiformes</taxon>
        <taxon>Ixodida</taxon>
        <taxon>Ixodoidea</taxon>
        <taxon>Ixodidae</taxon>
        <taxon>Ixodinae</taxon>
        <taxon>Ixodes</taxon>
    </lineage>
</organism>
<evidence type="ECO:0000256" key="1">
    <source>
        <dbReference type="SAM" id="SignalP"/>
    </source>
</evidence>
<reference evidence="2" key="1">
    <citation type="submission" date="2019-12" db="EMBL/GenBank/DDBJ databases">
        <title>An insight into the sialome of adult female Ixodes ricinus ticks feeding for 6 days.</title>
        <authorList>
            <person name="Perner J."/>
            <person name="Ribeiro J.M.C."/>
        </authorList>
    </citation>
    <scope>NUCLEOTIDE SEQUENCE</scope>
    <source>
        <strain evidence="2">Semi-engorged</strain>
        <tissue evidence="2">Salivary glands</tissue>
    </source>
</reference>
<protein>
    <submittedName>
        <fullName evidence="2">Putative secreted protein</fullName>
    </submittedName>
</protein>
<keyword evidence="1" id="KW-0732">Signal</keyword>
<sequence>MMRLTNPFVYVILVSLIGSFLVPSFAGTDSNTSFADAEPTQVTLLWQVPLPHGNDLPTKQAAFLSTSISEAPASATTGEQHRPHTIS</sequence>
<accession>A0A6B0U223</accession>